<protein>
    <submittedName>
        <fullName evidence="7">FAD-dependent oxidoreductase</fullName>
    </submittedName>
</protein>
<keyword evidence="4" id="KW-0472">Membrane</keyword>
<sequence length="567" mass="61550">MKKNDNFYDMIIIGAGPAGLSAGIYAARAKFKTLLIEKGEIGGQINISSVVVNYPGVIRADGKKLTEDMRKQAVNFGAGFLNAIVLDVDFSGPVKKIKTSVGDYEALGVILATGANPRTLGFPGEEEFKGHGIAYCATCDGEFFTGMDVFVVGGGYAAAEESVFLTKYAKKVTVLVREPEFTCARGVAEQVLNHPKIDVKFHTEVLETGGDSCLRWLKYQNNETGEITEYHPEGADETFGIFIFVGYAPASALFNGKVDLDRQGYILTDQNLQTNVPGVFAAGDICVKPLRQVVTAVSDGALCATNLEHYVEEMYRTLGLKRETPDADTSAHSAAASEPETSQLEQSANAPSGPSEGFVDEEMRKSLMGIFAKFSRPVTLTAFLDETGTLSLEIRQLFSDLKGLSDKLSLCLINKGEKPALEKQAAVAYYPCIALFNHVGEFTGIKFHGVPGGHEFNSFIIALYNTAGPGQPLDEPLLHRIRKVTGPVNIKIAVSLSCTFCPDVVMACQRIALENPSITAEMIDINHFPDFKNRYSIMSVPCIIINDNRTVFGSRSIEEIVKLLEEG</sequence>
<dbReference type="InterPro" id="IPR044142">
    <property type="entry name" value="AhpF_NTD_N"/>
</dbReference>
<dbReference type="Gene3D" id="3.40.30.80">
    <property type="match status" value="1"/>
</dbReference>
<dbReference type="PROSITE" id="PS51354">
    <property type="entry name" value="GLUTAREDOXIN_2"/>
    <property type="match status" value="1"/>
</dbReference>
<dbReference type="RefSeq" id="WP_238726277.1">
    <property type="nucleotide sequence ID" value="NZ_JAHQCX010000002.1"/>
</dbReference>
<evidence type="ECO:0000256" key="1">
    <source>
        <dbReference type="ARBA" id="ARBA00022630"/>
    </source>
</evidence>
<organism evidence="7 8">
    <name type="scientific">Diplocloster modestus</name>
    <dbReference type="NCBI Taxonomy" id="2850322"/>
    <lineage>
        <taxon>Bacteria</taxon>
        <taxon>Bacillati</taxon>
        <taxon>Bacillota</taxon>
        <taxon>Clostridia</taxon>
        <taxon>Lachnospirales</taxon>
        <taxon>Lachnospiraceae</taxon>
        <taxon>Diplocloster</taxon>
    </lineage>
</organism>
<keyword evidence="2" id="KW-0560">Oxidoreductase</keyword>
<dbReference type="InterPro" id="IPR044141">
    <property type="entry name" value="AhpF_NTD_C"/>
</dbReference>
<dbReference type="Gene3D" id="3.50.50.60">
    <property type="entry name" value="FAD/NAD(P)-binding domain"/>
    <property type="match status" value="2"/>
</dbReference>
<gene>
    <name evidence="7" type="ORF">KTH90_03945</name>
</gene>
<keyword evidence="4" id="KW-0812">Transmembrane</keyword>
<name>A0ABS6K3V3_9FIRM</name>
<evidence type="ECO:0000256" key="3">
    <source>
        <dbReference type="SAM" id="MobiDB-lite"/>
    </source>
</evidence>
<keyword evidence="1" id="KW-0285">Flavoprotein</keyword>
<comment type="caution">
    <text evidence="7">The sequence shown here is derived from an EMBL/GenBank/DDBJ whole genome shotgun (WGS) entry which is preliminary data.</text>
</comment>
<evidence type="ECO:0000256" key="2">
    <source>
        <dbReference type="ARBA" id="ARBA00023002"/>
    </source>
</evidence>
<dbReference type="SUPFAM" id="SSF51905">
    <property type="entry name" value="FAD/NAD(P)-binding domain"/>
    <property type="match status" value="1"/>
</dbReference>
<dbReference type="Proteomes" id="UP001314681">
    <property type="component" value="Unassembled WGS sequence"/>
</dbReference>
<evidence type="ECO:0000313" key="8">
    <source>
        <dbReference type="Proteomes" id="UP001314681"/>
    </source>
</evidence>
<dbReference type="InterPro" id="IPR017561">
    <property type="entry name" value="AhpF_homologue_put"/>
</dbReference>
<dbReference type="InterPro" id="IPR012336">
    <property type="entry name" value="Thioredoxin-like_fold"/>
</dbReference>
<evidence type="ECO:0000259" key="5">
    <source>
        <dbReference type="Pfam" id="PF07992"/>
    </source>
</evidence>
<dbReference type="InterPro" id="IPR023753">
    <property type="entry name" value="FAD/NAD-binding_dom"/>
</dbReference>
<feature type="region of interest" description="Disordered" evidence="3">
    <location>
        <begin position="323"/>
        <end position="358"/>
    </location>
</feature>
<dbReference type="Pfam" id="PF13192">
    <property type="entry name" value="Thioredoxin_3"/>
    <property type="match status" value="1"/>
</dbReference>
<accession>A0ABS6K3V3</accession>
<keyword evidence="4" id="KW-1133">Transmembrane helix</keyword>
<dbReference type="PRINTS" id="PR00469">
    <property type="entry name" value="PNDRDTASEII"/>
</dbReference>
<feature type="transmembrane region" description="Helical" evidence="4">
    <location>
        <begin position="7"/>
        <end position="27"/>
    </location>
</feature>
<evidence type="ECO:0000313" key="7">
    <source>
        <dbReference type="EMBL" id="MBU9725160.1"/>
    </source>
</evidence>
<dbReference type="InterPro" id="IPR050097">
    <property type="entry name" value="Ferredoxin-NADP_redctase_2"/>
</dbReference>
<dbReference type="PANTHER" id="PTHR48105">
    <property type="entry name" value="THIOREDOXIN REDUCTASE 1-RELATED-RELATED"/>
    <property type="match status" value="1"/>
</dbReference>
<feature type="domain" description="Thioredoxin-like fold" evidence="6">
    <location>
        <begin position="489"/>
        <end position="564"/>
    </location>
</feature>
<dbReference type="InterPro" id="IPR036188">
    <property type="entry name" value="FAD/NAD-bd_sf"/>
</dbReference>
<dbReference type="EMBL" id="JAHQCX010000002">
    <property type="protein sequence ID" value="MBU9725160.1"/>
    <property type="molecule type" value="Genomic_DNA"/>
</dbReference>
<feature type="compositionally biased region" description="Polar residues" evidence="3">
    <location>
        <begin position="339"/>
        <end position="352"/>
    </location>
</feature>
<reference evidence="7 8" key="1">
    <citation type="submission" date="2021-06" db="EMBL/GenBank/DDBJ databases">
        <title>Description of novel taxa of the family Lachnospiraceae.</title>
        <authorList>
            <person name="Chaplin A.V."/>
            <person name="Sokolova S.R."/>
            <person name="Pikina A.P."/>
            <person name="Korzhanova M."/>
            <person name="Belova V."/>
            <person name="Korostin D."/>
            <person name="Efimov B.A."/>
        </authorList>
    </citation>
    <scope>NUCLEOTIDE SEQUENCE [LARGE SCALE GENOMIC DNA]</scope>
    <source>
        <strain evidence="7 8">ASD4241</strain>
    </source>
</reference>
<dbReference type="Pfam" id="PF07992">
    <property type="entry name" value="Pyr_redox_2"/>
    <property type="match status" value="1"/>
</dbReference>
<dbReference type="InterPro" id="IPR036249">
    <property type="entry name" value="Thioredoxin-like_sf"/>
</dbReference>
<feature type="domain" description="FAD/NAD(P)-binding" evidence="5">
    <location>
        <begin position="8"/>
        <end position="300"/>
    </location>
</feature>
<proteinExistence type="predicted"/>
<keyword evidence="8" id="KW-1185">Reference proteome</keyword>
<evidence type="ECO:0000259" key="6">
    <source>
        <dbReference type="Pfam" id="PF13192"/>
    </source>
</evidence>
<dbReference type="CDD" id="cd03026">
    <property type="entry name" value="AhpF_NTD_C"/>
    <property type="match status" value="1"/>
</dbReference>
<evidence type="ECO:0000256" key="4">
    <source>
        <dbReference type="SAM" id="Phobius"/>
    </source>
</evidence>
<dbReference type="CDD" id="cd02974">
    <property type="entry name" value="AhpF_NTD_N"/>
    <property type="match status" value="1"/>
</dbReference>
<dbReference type="NCBIfam" id="TIGR03143">
    <property type="entry name" value="AhpF_homolog"/>
    <property type="match status" value="1"/>
</dbReference>
<dbReference type="SUPFAM" id="SSF52833">
    <property type="entry name" value="Thioredoxin-like"/>
    <property type="match status" value="2"/>
</dbReference>
<dbReference type="PRINTS" id="PR00368">
    <property type="entry name" value="FADPNR"/>
</dbReference>